<comment type="caution">
    <text evidence="2">The sequence shown here is derived from an EMBL/GenBank/DDBJ whole genome shotgun (WGS) entry which is preliminary data.</text>
</comment>
<accession>A0A9P3FYV2</accession>
<organism evidence="2 3">
    <name type="scientific">Phanerochaete sordida</name>
    <dbReference type="NCBI Taxonomy" id="48140"/>
    <lineage>
        <taxon>Eukaryota</taxon>
        <taxon>Fungi</taxon>
        <taxon>Dikarya</taxon>
        <taxon>Basidiomycota</taxon>
        <taxon>Agaricomycotina</taxon>
        <taxon>Agaricomycetes</taxon>
        <taxon>Polyporales</taxon>
        <taxon>Phanerochaetaceae</taxon>
        <taxon>Phanerochaete</taxon>
    </lineage>
</organism>
<dbReference type="Proteomes" id="UP000703269">
    <property type="component" value="Unassembled WGS sequence"/>
</dbReference>
<feature type="region of interest" description="Disordered" evidence="1">
    <location>
        <begin position="63"/>
        <end position="83"/>
    </location>
</feature>
<reference evidence="2 3" key="1">
    <citation type="submission" date="2021-08" db="EMBL/GenBank/DDBJ databases">
        <title>Draft Genome Sequence of Phanerochaete sordida strain YK-624.</title>
        <authorList>
            <person name="Mori T."/>
            <person name="Dohra H."/>
            <person name="Suzuki T."/>
            <person name="Kawagishi H."/>
            <person name="Hirai H."/>
        </authorList>
    </citation>
    <scope>NUCLEOTIDE SEQUENCE [LARGE SCALE GENOMIC DNA]</scope>
    <source>
        <strain evidence="2 3">YK-624</strain>
    </source>
</reference>
<sequence length="118" mass="13064">MHSEASEIPLSCGAATSRIPESRKRRCNGRSLSPTEIFHQASSGACLVLVLYLDLPRLSEMGDSDLWPTQQGRSRHHERSSSAVYTLRSLYSSLSVTSTRSRSNYPPSPDRRDSVLAV</sequence>
<evidence type="ECO:0000256" key="1">
    <source>
        <dbReference type="SAM" id="MobiDB-lite"/>
    </source>
</evidence>
<dbReference type="EMBL" id="BPQB01000001">
    <property type="protein sequence ID" value="GJE84664.1"/>
    <property type="molecule type" value="Genomic_DNA"/>
</dbReference>
<feature type="region of interest" description="Disordered" evidence="1">
    <location>
        <begin position="98"/>
        <end position="118"/>
    </location>
</feature>
<evidence type="ECO:0000313" key="3">
    <source>
        <dbReference type="Proteomes" id="UP000703269"/>
    </source>
</evidence>
<dbReference type="AlphaFoldDB" id="A0A9P3FYV2"/>
<proteinExistence type="predicted"/>
<feature type="region of interest" description="Disordered" evidence="1">
    <location>
        <begin position="1"/>
        <end position="29"/>
    </location>
</feature>
<gene>
    <name evidence="2" type="ORF">PsYK624_007400</name>
</gene>
<feature type="compositionally biased region" description="Basic and acidic residues" evidence="1">
    <location>
        <begin position="109"/>
        <end position="118"/>
    </location>
</feature>
<protein>
    <submittedName>
        <fullName evidence="2">Uncharacterized protein</fullName>
    </submittedName>
</protein>
<name>A0A9P3FYV2_9APHY</name>
<keyword evidence="3" id="KW-1185">Reference proteome</keyword>
<evidence type="ECO:0000313" key="2">
    <source>
        <dbReference type="EMBL" id="GJE84664.1"/>
    </source>
</evidence>